<proteinExistence type="predicted"/>
<evidence type="ECO:0000313" key="2">
    <source>
        <dbReference type="Proteomes" id="UP000321058"/>
    </source>
</evidence>
<protein>
    <recommendedName>
        <fullName evidence="3">DUF3570 domain-containing protein</fullName>
    </recommendedName>
</protein>
<name>A0A512NH21_9HYPH</name>
<gene>
    <name evidence="1" type="ORF">RSO01_53970</name>
</gene>
<reference evidence="1 2" key="1">
    <citation type="submission" date="2019-07" db="EMBL/GenBank/DDBJ databases">
        <title>Whole genome shotgun sequence of Reyranella soli NBRC 108950.</title>
        <authorList>
            <person name="Hosoyama A."/>
            <person name="Uohara A."/>
            <person name="Ohji S."/>
            <person name="Ichikawa N."/>
        </authorList>
    </citation>
    <scope>NUCLEOTIDE SEQUENCE [LARGE SCALE GENOMIC DNA]</scope>
    <source>
        <strain evidence="1 2">NBRC 108950</strain>
    </source>
</reference>
<comment type="caution">
    <text evidence="1">The sequence shown here is derived from an EMBL/GenBank/DDBJ whole genome shotgun (WGS) entry which is preliminary data.</text>
</comment>
<evidence type="ECO:0000313" key="1">
    <source>
        <dbReference type="EMBL" id="GEP58231.1"/>
    </source>
</evidence>
<dbReference type="Proteomes" id="UP000321058">
    <property type="component" value="Unassembled WGS sequence"/>
</dbReference>
<dbReference type="RefSeq" id="WP_147153270.1">
    <property type="nucleotide sequence ID" value="NZ_BKAJ01000096.1"/>
</dbReference>
<dbReference type="EMBL" id="BKAJ01000096">
    <property type="protein sequence ID" value="GEP58231.1"/>
    <property type="molecule type" value="Genomic_DNA"/>
</dbReference>
<accession>A0A512NH21</accession>
<dbReference type="OrthoDB" id="8433736at2"/>
<evidence type="ECO:0008006" key="3">
    <source>
        <dbReference type="Google" id="ProtNLM"/>
    </source>
</evidence>
<dbReference type="AlphaFoldDB" id="A0A512NH21"/>
<organism evidence="1 2">
    <name type="scientific">Reyranella soli</name>
    <dbReference type="NCBI Taxonomy" id="1230389"/>
    <lineage>
        <taxon>Bacteria</taxon>
        <taxon>Pseudomonadati</taxon>
        <taxon>Pseudomonadota</taxon>
        <taxon>Alphaproteobacteria</taxon>
        <taxon>Hyphomicrobiales</taxon>
        <taxon>Reyranellaceae</taxon>
        <taxon>Reyranella</taxon>
    </lineage>
</organism>
<keyword evidence="2" id="KW-1185">Reference proteome</keyword>
<sequence length="300" mass="33821">MFGTPDRYGVTPQDNIFATTPGLEQQARRSAFTFNILAPISYNSNAAAGPSGVPTDKNSAEFSPVVGLSWSTPVFDLPLRFTANARAEVDRFTQVPSADFDKIVLSSRLQYVDPTNDQAYSPYIVYAPRWSYTPFYQDWLQTRQDLSVGVNKTFNFDANFRRVPFAADTLAETTWSFGVTTFFQRRFSNPGPSSWALFVIPSATYVFSEQWNLSLGVEFMRRAFESYQGGPADEDWLLQPIATLEFVLPSAWFGSDRNATLVGRPALDFQVAYERNWSTVPVFDYSALHVGVALKMGWRF</sequence>